<evidence type="ECO:0000259" key="7">
    <source>
        <dbReference type="PROSITE" id="PS51123"/>
    </source>
</evidence>
<keyword evidence="6" id="KW-1133">Transmembrane helix</keyword>
<dbReference type="SUPFAM" id="SSF103088">
    <property type="entry name" value="OmpA-like"/>
    <property type="match status" value="1"/>
</dbReference>
<feature type="region of interest" description="Disordered" evidence="5">
    <location>
        <begin position="436"/>
        <end position="462"/>
    </location>
</feature>
<evidence type="ECO:0000256" key="4">
    <source>
        <dbReference type="PROSITE-ProRule" id="PRU00473"/>
    </source>
</evidence>
<feature type="transmembrane region" description="Helical" evidence="6">
    <location>
        <begin position="240"/>
        <end position="257"/>
    </location>
</feature>
<proteinExistence type="predicted"/>
<evidence type="ECO:0000256" key="6">
    <source>
        <dbReference type="SAM" id="Phobius"/>
    </source>
</evidence>
<evidence type="ECO:0000256" key="5">
    <source>
        <dbReference type="SAM" id="MobiDB-lite"/>
    </source>
</evidence>
<dbReference type="InterPro" id="IPR009282">
    <property type="entry name" value="DUF937"/>
</dbReference>
<dbReference type="GO" id="GO:0009279">
    <property type="term" value="C:cell outer membrane"/>
    <property type="evidence" value="ECO:0007669"/>
    <property type="project" value="UniProtKB-SubCell"/>
</dbReference>
<comment type="subcellular location">
    <subcellularLocation>
        <location evidence="1">Cell outer membrane</location>
    </subcellularLocation>
</comment>
<keyword evidence="2 4" id="KW-0472">Membrane</keyword>
<dbReference type="InterPro" id="IPR036737">
    <property type="entry name" value="OmpA-like_sf"/>
</dbReference>
<dbReference type="OrthoDB" id="9782229at2"/>
<dbReference type="InterPro" id="IPR006664">
    <property type="entry name" value="OMP_bac"/>
</dbReference>
<feature type="compositionally biased region" description="Basic and acidic residues" evidence="5">
    <location>
        <begin position="453"/>
        <end position="462"/>
    </location>
</feature>
<dbReference type="Pfam" id="PF06078">
    <property type="entry name" value="DUF937"/>
    <property type="match status" value="1"/>
</dbReference>
<accession>A0A212T143</accession>
<evidence type="ECO:0000313" key="9">
    <source>
        <dbReference type="Proteomes" id="UP000198131"/>
    </source>
</evidence>
<evidence type="ECO:0000256" key="1">
    <source>
        <dbReference type="ARBA" id="ARBA00004442"/>
    </source>
</evidence>
<keyword evidence="9" id="KW-1185">Reference proteome</keyword>
<feature type="domain" description="OmpA-like" evidence="7">
    <location>
        <begin position="346"/>
        <end position="462"/>
    </location>
</feature>
<dbReference type="InterPro" id="IPR006665">
    <property type="entry name" value="OmpA-like"/>
</dbReference>
<gene>
    <name evidence="8" type="ORF">SAMN06265337_0115</name>
</gene>
<dbReference type="AlphaFoldDB" id="A0A212T143"/>
<dbReference type="RefSeq" id="WP_088841487.1">
    <property type="nucleotide sequence ID" value="NZ_FYEW01000001.1"/>
</dbReference>
<reference evidence="9" key="1">
    <citation type="submission" date="2017-06" db="EMBL/GenBank/DDBJ databases">
        <authorList>
            <person name="Varghese N."/>
            <person name="Submissions S."/>
        </authorList>
    </citation>
    <scope>NUCLEOTIDE SEQUENCE [LARGE SCALE GENOMIC DNA]</scope>
    <source>
        <strain evidence="9">DSM 11116</strain>
    </source>
</reference>
<evidence type="ECO:0000256" key="3">
    <source>
        <dbReference type="ARBA" id="ARBA00023237"/>
    </source>
</evidence>
<dbReference type="PRINTS" id="PR01021">
    <property type="entry name" value="OMPADOMAIN"/>
</dbReference>
<sequence length="462" mass="47723">MSQNLIELAQNYFSGDTVRQASTTLGENESSIGTALRSIIPLVLGGLFARSQQPGGSSELFGMANQAHSSGILGNLSSLLGGMNVNSTSPAADGGLLNKGTELLRSVFGNHYTTAVEGVSQQAGVRTSTTSSLLHMAVPVVLGLLGKHVADNNLDANGFNNYLGSQRGSIMGALGNLPGGLGSVLSGLGLGAAATGVGNAASATANTVGNTVSAAAHRTGDAVRDTARDVETAAATPSRWPWLLLLLAVLAALFYFMRGCNKDADTTTATTTETTMTDTTTSAAVAPVATAPVGSYDEASGNYIYDTGANTAIKLSDGTTLNVGSNSFESRLYNFLNDANQTVSTDKTQGWMSLDRVYFNTGKSTLTAESQAQLKNLAAILKAFPNAAVKLGGYTDNKGKADMNLTLSADRANAARKAVLNNGIDAGRVTAEGYGQEHPIASNDTPEGRAQNRRVDVRVTKK</sequence>
<dbReference type="InterPro" id="IPR050330">
    <property type="entry name" value="Bact_OuterMem_StrucFunc"/>
</dbReference>
<dbReference type="CDD" id="cd07185">
    <property type="entry name" value="OmpA_C-like"/>
    <property type="match status" value="1"/>
</dbReference>
<protein>
    <submittedName>
        <fullName evidence="8">Outer membrane protein OmpA</fullName>
    </submittedName>
</protein>
<dbReference type="Proteomes" id="UP000198131">
    <property type="component" value="Unassembled WGS sequence"/>
</dbReference>
<dbReference type="Gene3D" id="3.30.1330.60">
    <property type="entry name" value="OmpA-like domain"/>
    <property type="match status" value="1"/>
</dbReference>
<dbReference type="PROSITE" id="PS51123">
    <property type="entry name" value="OMPA_2"/>
    <property type="match status" value="1"/>
</dbReference>
<evidence type="ECO:0000313" key="8">
    <source>
        <dbReference type="EMBL" id="SNC59747.1"/>
    </source>
</evidence>
<name>A0A212T143_9BACT</name>
<dbReference type="EMBL" id="FYEW01000001">
    <property type="protein sequence ID" value="SNC59747.1"/>
    <property type="molecule type" value="Genomic_DNA"/>
</dbReference>
<dbReference type="PANTHER" id="PTHR30329">
    <property type="entry name" value="STATOR ELEMENT OF FLAGELLAR MOTOR COMPLEX"/>
    <property type="match status" value="1"/>
</dbReference>
<evidence type="ECO:0000256" key="2">
    <source>
        <dbReference type="ARBA" id="ARBA00023136"/>
    </source>
</evidence>
<dbReference type="Pfam" id="PF00691">
    <property type="entry name" value="OmpA"/>
    <property type="match status" value="1"/>
</dbReference>
<dbReference type="PANTHER" id="PTHR30329:SF21">
    <property type="entry name" value="LIPOPROTEIN YIAD-RELATED"/>
    <property type="match status" value="1"/>
</dbReference>
<keyword evidence="3" id="KW-0998">Cell outer membrane</keyword>
<keyword evidence="6" id="KW-0812">Transmembrane</keyword>
<organism evidence="8 9">
    <name type="scientific">Hymenobacter gelipurpurascens</name>
    <dbReference type="NCBI Taxonomy" id="89968"/>
    <lineage>
        <taxon>Bacteria</taxon>
        <taxon>Pseudomonadati</taxon>
        <taxon>Bacteroidota</taxon>
        <taxon>Cytophagia</taxon>
        <taxon>Cytophagales</taxon>
        <taxon>Hymenobacteraceae</taxon>
        <taxon>Hymenobacter</taxon>
    </lineage>
</organism>